<accession>A0ABS8C7V9</accession>
<proteinExistence type="predicted"/>
<reference evidence="1 2" key="1">
    <citation type="submission" date="2021-10" db="EMBL/GenBank/DDBJ databases">
        <title>Alishewanella koreense sp. nov. isolated from seawater of southwestern coast in South Korea and the proposal for the reclassification of Rheinheimera perlucida and Rheinheimera tuosuensis as Arsukibacterium perlucida and Arsukibacterium tuosuensis.</title>
        <authorList>
            <person name="Kim K.H."/>
            <person name="Ruan W."/>
            <person name="Kim K.R."/>
            <person name="Baek J.H."/>
            <person name="Jeon C.O."/>
        </authorList>
    </citation>
    <scope>NUCLEOTIDE SEQUENCE [LARGE SCALE GENOMIC DNA]</scope>
    <source>
        <strain evidence="1 2">16-MA</strain>
    </source>
</reference>
<evidence type="ECO:0000313" key="2">
    <source>
        <dbReference type="Proteomes" id="UP000633814"/>
    </source>
</evidence>
<dbReference type="RefSeq" id="WP_226752474.1">
    <property type="nucleotide sequence ID" value="NZ_JAEINI020000037.1"/>
</dbReference>
<sequence>QLVGLAQTLTTESGNAQEFEEFIHSLSDVASLKKTETGWIVSKFENQQFIFEIQLIANGFYIHRSGNYFSFFGFFIEAVTGNFGRVSIEDV</sequence>
<comment type="caution">
    <text evidence="1">The sequence shown here is derived from an EMBL/GenBank/DDBJ whole genome shotgun (WGS) entry which is preliminary data.</text>
</comment>
<keyword evidence="2" id="KW-1185">Reference proteome</keyword>
<gene>
    <name evidence="1" type="ORF">JAO78_016585</name>
</gene>
<protein>
    <submittedName>
        <fullName evidence="1">Uncharacterized protein</fullName>
    </submittedName>
</protein>
<name>A0ABS8C7V9_9ALTE</name>
<dbReference type="EMBL" id="JAEINI020000037">
    <property type="protein sequence ID" value="MCB5228421.1"/>
    <property type="molecule type" value="Genomic_DNA"/>
</dbReference>
<evidence type="ECO:0000313" key="1">
    <source>
        <dbReference type="EMBL" id="MCB5228421.1"/>
    </source>
</evidence>
<organism evidence="1 2">
    <name type="scientific">Alishewanella maricola</name>
    <dbReference type="NCBI Taxonomy" id="2795740"/>
    <lineage>
        <taxon>Bacteria</taxon>
        <taxon>Pseudomonadati</taxon>
        <taxon>Pseudomonadota</taxon>
        <taxon>Gammaproteobacteria</taxon>
        <taxon>Alteromonadales</taxon>
        <taxon>Alteromonadaceae</taxon>
        <taxon>Alishewanella</taxon>
    </lineage>
</organism>
<dbReference type="Proteomes" id="UP000633814">
    <property type="component" value="Unassembled WGS sequence"/>
</dbReference>
<feature type="non-terminal residue" evidence="1">
    <location>
        <position position="1"/>
    </location>
</feature>